<organism evidence="4 5">
    <name type="scientific">Sagittula salina</name>
    <dbReference type="NCBI Taxonomy" id="2820268"/>
    <lineage>
        <taxon>Bacteria</taxon>
        <taxon>Pseudomonadati</taxon>
        <taxon>Pseudomonadota</taxon>
        <taxon>Alphaproteobacteria</taxon>
        <taxon>Rhodobacterales</taxon>
        <taxon>Roseobacteraceae</taxon>
        <taxon>Sagittula</taxon>
    </lineage>
</organism>
<keyword evidence="2" id="KW-1133">Transmembrane helix</keyword>
<accession>A0A940MP89</accession>
<sequence length="580" mass="61382">METKANFVLIGTVTLAGILGALGLLVWFAKVEIDRQYAVYEVLFEDVSGLGMAADVRYNGLAVGKVIGLDLDQTDPSKVRVQIEVAATTPVKTDTTAQLNSLGVTGVGYVALDGGSPAAPLLRDPDDPTAVKLIPSERSVVQALTEDAPDLMAEAVAAIREVRTFLGAENQQSVANVLKNLESASGQLETALSDFSDISRTVSDGVSEISKFTGRLDDIGNSVETTLVSITETLDVARSAIANVEPTFQSATAAFNTAEATLGDVDAFVQTRVPQIADDLTTAIQSVETATNDLRPRLDEVLAQFGGTAEAATKRFAELEATIADLDVTLADARASFAAIEAASDDFQTLVNGEGTALVTDARATLTTVNEAFAGVDKMLKDDIPAVVADIRTAVTSATEVINEVSTDVTAFTKRLDPLALSGEETLKAATRTLQNADQTLANLDQALTTTETTLDAAKGAFAKADTVLSTDLGPAIADIRIAAGQIEETMNQLAGDIPAIATDLREAASRTLKVVENIETTVNASAPPLQDFARNGLPEFTKFAREAQQLVLRLEQVAKKLDRDPARFFFGNNIPEFRR</sequence>
<evidence type="ECO:0000313" key="4">
    <source>
        <dbReference type="EMBL" id="MBP0482198.1"/>
    </source>
</evidence>
<feature type="transmembrane region" description="Helical" evidence="2">
    <location>
        <begin position="7"/>
        <end position="29"/>
    </location>
</feature>
<reference evidence="4" key="1">
    <citation type="submission" date="2021-03" db="EMBL/GenBank/DDBJ databases">
        <title>Sagittula salina sp. nov. strain M10.9X isolated from the marine waste.</title>
        <authorList>
            <person name="Satari L."/>
            <person name="Molina-Menor E."/>
            <person name="Vidal-Verdu A."/>
            <person name="Pascual J."/>
            <person name="Pereto J."/>
            <person name="Porcar M."/>
        </authorList>
    </citation>
    <scope>NUCLEOTIDE SEQUENCE</scope>
    <source>
        <strain evidence="4">M10.9X</strain>
    </source>
</reference>
<dbReference type="InterPro" id="IPR003399">
    <property type="entry name" value="Mce/MlaD"/>
</dbReference>
<evidence type="ECO:0000313" key="5">
    <source>
        <dbReference type="Proteomes" id="UP000675940"/>
    </source>
</evidence>
<evidence type="ECO:0000256" key="2">
    <source>
        <dbReference type="SAM" id="Phobius"/>
    </source>
</evidence>
<dbReference type="Proteomes" id="UP000675940">
    <property type="component" value="Unassembled WGS sequence"/>
</dbReference>
<protein>
    <submittedName>
        <fullName evidence="4">MCE family protein</fullName>
    </submittedName>
</protein>
<keyword evidence="2" id="KW-0472">Membrane</keyword>
<comment type="caution">
    <text evidence="4">The sequence shown here is derived from an EMBL/GenBank/DDBJ whole genome shotgun (WGS) entry which is preliminary data.</text>
</comment>
<keyword evidence="5" id="KW-1185">Reference proteome</keyword>
<dbReference type="PANTHER" id="PTHR36698">
    <property type="entry name" value="BLL5892 PROTEIN"/>
    <property type="match status" value="1"/>
</dbReference>
<dbReference type="RefSeq" id="WP_209360061.1">
    <property type="nucleotide sequence ID" value="NZ_JAGISH010000003.1"/>
</dbReference>
<keyword evidence="2" id="KW-0812">Transmembrane</keyword>
<proteinExistence type="predicted"/>
<dbReference type="AlphaFoldDB" id="A0A940MP89"/>
<feature type="domain" description="Mce/MlaD" evidence="3">
    <location>
        <begin position="39"/>
        <end position="115"/>
    </location>
</feature>
<evidence type="ECO:0000259" key="3">
    <source>
        <dbReference type="Pfam" id="PF02470"/>
    </source>
</evidence>
<name>A0A940MP89_9RHOB</name>
<gene>
    <name evidence="4" type="ORF">J5474_06800</name>
</gene>
<feature type="coiled-coil region" evidence="1">
    <location>
        <begin position="427"/>
        <end position="454"/>
    </location>
</feature>
<dbReference type="Pfam" id="PF02470">
    <property type="entry name" value="MlaD"/>
    <property type="match status" value="1"/>
</dbReference>
<dbReference type="PANTHER" id="PTHR36698:SF2">
    <property type="entry name" value="MCE_MLAD DOMAIN-CONTAINING PROTEIN"/>
    <property type="match status" value="1"/>
</dbReference>
<dbReference type="EMBL" id="JAGISH010000003">
    <property type="protein sequence ID" value="MBP0482198.1"/>
    <property type="molecule type" value="Genomic_DNA"/>
</dbReference>
<keyword evidence="1" id="KW-0175">Coiled coil</keyword>
<evidence type="ECO:0000256" key="1">
    <source>
        <dbReference type="SAM" id="Coils"/>
    </source>
</evidence>